<feature type="compositionally biased region" description="Basic and acidic residues" evidence="1">
    <location>
        <begin position="9"/>
        <end position="24"/>
    </location>
</feature>
<organism evidence="2 3">
    <name type="scientific">Roseateles depolymerans</name>
    <dbReference type="NCBI Taxonomy" id="76731"/>
    <lineage>
        <taxon>Bacteria</taxon>
        <taxon>Pseudomonadati</taxon>
        <taxon>Pseudomonadota</taxon>
        <taxon>Betaproteobacteria</taxon>
        <taxon>Burkholderiales</taxon>
        <taxon>Sphaerotilaceae</taxon>
        <taxon>Roseateles</taxon>
    </lineage>
</organism>
<dbReference type="KEGG" id="rdp:RD2015_2231"/>
<proteinExistence type="predicted"/>
<evidence type="ECO:0000313" key="3">
    <source>
        <dbReference type="Proteomes" id="UP000060699"/>
    </source>
</evidence>
<dbReference type="AlphaFoldDB" id="A0A0U3LF67"/>
<accession>A0A0U3LF67</accession>
<evidence type="ECO:0000313" key="2">
    <source>
        <dbReference type="EMBL" id="ALV06703.1"/>
    </source>
</evidence>
<gene>
    <name evidence="2" type="ORF">RD2015_2231</name>
</gene>
<dbReference type="STRING" id="76731.RD2015_2231"/>
<feature type="compositionally biased region" description="Polar residues" evidence="1">
    <location>
        <begin position="60"/>
        <end position="69"/>
    </location>
</feature>
<dbReference type="RefSeq" id="WP_058934941.1">
    <property type="nucleotide sequence ID" value="NZ_CP013729.1"/>
</dbReference>
<feature type="region of interest" description="Disordered" evidence="1">
    <location>
        <begin position="1"/>
        <end position="69"/>
    </location>
</feature>
<reference evidence="2 3" key="1">
    <citation type="submission" date="2015-12" db="EMBL/GenBank/DDBJ databases">
        <title>Complete genome of Roseateles depolymerans KCTC 42856.</title>
        <authorList>
            <person name="Kim K.M."/>
        </authorList>
    </citation>
    <scope>NUCLEOTIDE SEQUENCE [LARGE SCALE GENOMIC DNA]</scope>
    <source>
        <strain evidence="2 3">KCTC 42856</strain>
    </source>
</reference>
<evidence type="ECO:0000256" key="1">
    <source>
        <dbReference type="SAM" id="MobiDB-lite"/>
    </source>
</evidence>
<dbReference type="EMBL" id="CP013729">
    <property type="protein sequence ID" value="ALV06703.1"/>
    <property type="molecule type" value="Genomic_DNA"/>
</dbReference>
<dbReference type="OrthoDB" id="8781832at2"/>
<keyword evidence="3" id="KW-1185">Reference proteome</keyword>
<protein>
    <submittedName>
        <fullName evidence="2">Uncharacterized protein</fullName>
    </submittedName>
</protein>
<sequence length="252" mass="26146">MGGGGGDGGYREEQQRIERQKQAARDQLNAIFGVAPSASSSTGSSGGMLESVDGEIRLPGSSTTDPTLASKAATNKTARDALYNDIRTNAYNAGKRTFDERKTDAARNNKFALFAQGLAGGSEDVDQNALLERTYNQGLLDLGAKADAAKADFQSNDEQTRLGLLQSIDAGMDQNSALSSALAQLQNNNSKAAAEAAGTTLGDTFADAGLLYTKSNAARGRAAASAYDPFSVYSQGLRKQAGSTGIISNTGV</sequence>
<dbReference type="Proteomes" id="UP000060699">
    <property type="component" value="Chromosome"/>
</dbReference>
<name>A0A0U3LF67_9BURK</name>